<dbReference type="Proteomes" id="UP001500936">
    <property type="component" value="Unassembled WGS sequence"/>
</dbReference>
<evidence type="ECO:0000256" key="2">
    <source>
        <dbReference type="ARBA" id="ARBA00022723"/>
    </source>
</evidence>
<keyword evidence="3 4" id="KW-0378">Hydrolase</keyword>
<keyword evidence="5" id="KW-1185">Reference proteome</keyword>
<accession>A0ABP8KYZ8</accession>
<gene>
    <name evidence="4" type="ORF">GCM10023187_53910</name>
</gene>
<evidence type="ECO:0000313" key="4">
    <source>
        <dbReference type="EMBL" id="GAA4419517.1"/>
    </source>
</evidence>
<dbReference type="EMBL" id="BAABHB010000018">
    <property type="protein sequence ID" value="GAA4419517.1"/>
    <property type="molecule type" value="Genomic_DNA"/>
</dbReference>
<dbReference type="SUPFAM" id="SSF51556">
    <property type="entry name" value="Metallo-dependent hydrolases"/>
    <property type="match status" value="1"/>
</dbReference>
<dbReference type="InterPro" id="IPR032466">
    <property type="entry name" value="Metal_Hydrolase"/>
</dbReference>
<dbReference type="InterPro" id="IPR001130">
    <property type="entry name" value="TatD-like"/>
</dbReference>
<dbReference type="PANTHER" id="PTHR46317:SF1">
    <property type="entry name" value="HYDROLASE, TATD FAMILY"/>
    <property type="match status" value="1"/>
</dbReference>
<protein>
    <submittedName>
        <fullName evidence="4">TatD family hydrolase</fullName>
    </submittedName>
</protein>
<dbReference type="Pfam" id="PF01026">
    <property type="entry name" value="TatD_DNase"/>
    <property type="match status" value="1"/>
</dbReference>
<comment type="caution">
    <text evidence="4">The sequence shown here is derived from an EMBL/GenBank/DDBJ whole genome shotgun (WGS) entry which is preliminary data.</text>
</comment>
<evidence type="ECO:0000313" key="5">
    <source>
        <dbReference type="Proteomes" id="UP001500936"/>
    </source>
</evidence>
<comment type="similarity">
    <text evidence="1">Belongs to the metallo-dependent hydrolases superfamily. TatD-type hydrolase family.</text>
</comment>
<proteinExistence type="inferred from homology"/>
<reference evidence="5" key="1">
    <citation type="journal article" date="2019" name="Int. J. Syst. Evol. Microbiol.">
        <title>The Global Catalogue of Microorganisms (GCM) 10K type strain sequencing project: providing services to taxonomists for standard genome sequencing and annotation.</title>
        <authorList>
            <consortium name="The Broad Institute Genomics Platform"/>
            <consortium name="The Broad Institute Genome Sequencing Center for Infectious Disease"/>
            <person name="Wu L."/>
            <person name="Ma J."/>
        </authorList>
    </citation>
    <scope>NUCLEOTIDE SEQUENCE [LARGE SCALE GENOMIC DNA]</scope>
    <source>
        <strain evidence="5">JCM 17925</strain>
    </source>
</reference>
<organism evidence="4 5">
    <name type="scientific">Nibrella viscosa</name>
    <dbReference type="NCBI Taxonomy" id="1084524"/>
    <lineage>
        <taxon>Bacteria</taxon>
        <taxon>Pseudomonadati</taxon>
        <taxon>Bacteroidota</taxon>
        <taxon>Cytophagia</taxon>
        <taxon>Cytophagales</taxon>
        <taxon>Spirosomataceae</taxon>
        <taxon>Nibrella</taxon>
    </lineage>
</organism>
<dbReference type="Gene3D" id="3.20.20.140">
    <property type="entry name" value="Metal-dependent hydrolases"/>
    <property type="match status" value="1"/>
</dbReference>
<dbReference type="PANTHER" id="PTHR46317">
    <property type="entry name" value="HYDROLASE OF PHP SUPERFAMILY-RELATED PROTEIN"/>
    <property type="match status" value="1"/>
</dbReference>
<dbReference type="PIRSF" id="PIRSF005902">
    <property type="entry name" value="DNase_TatD"/>
    <property type="match status" value="1"/>
</dbReference>
<evidence type="ECO:0000256" key="1">
    <source>
        <dbReference type="ARBA" id="ARBA00009275"/>
    </source>
</evidence>
<dbReference type="GO" id="GO:0016787">
    <property type="term" value="F:hydrolase activity"/>
    <property type="evidence" value="ECO:0007669"/>
    <property type="project" value="UniProtKB-KW"/>
</dbReference>
<dbReference type="RefSeq" id="WP_345271171.1">
    <property type="nucleotide sequence ID" value="NZ_BAABHB010000018.1"/>
</dbReference>
<evidence type="ECO:0000256" key="3">
    <source>
        <dbReference type="ARBA" id="ARBA00022801"/>
    </source>
</evidence>
<dbReference type="InterPro" id="IPR049677">
    <property type="entry name" value="QatD"/>
</dbReference>
<dbReference type="InterPro" id="IPR018228">
    <property type="entry name" value="DNase_TatD-rel_CS"/>
</dbReference>
<keyword evidence="2" id="KW-0479">Metal-binding</keyword>
<name>A0ABP8KYZ8_9BACT</name>
<dbReference type="NCBIfam" id="NF041926">
    <property type="entry name" value="QatD"/>
    <property type="match status" value="1"/>
</dbReference>
<dbReference type="PROSITE" id="PS01137">
    <property type="entry name" value="TATD_1"/>
    <property type="match status" value="1"/>
</dbReference>
<sequence length="254" mass="28734">MAYYVDTHCHLDLFPEIRQQVLQEDAAPIKTITVTNAPKFWQPNSNLFSNCKNIRVALGLHPELAIERLKELSVFEENITATRYIGEIGLDGTSKDAQVRNAQHIVFTTILKLLQNQASKILTVHSRAAASETVEELIELLRLGSHPVILHWYSGELEPLRRAVNAGFFFSVNHRMVSSKKGQAMLSNIPVKQILTETDAPFTFSDKVTNREDSLRETISGLSRIWKIEPVESKEIIWQNFKSLLNQANGSLNL</sequence>